<feature type="domain" description="Cell wall hydrolase SleB" evidence="3">
    <location>
        <begin position="101"/>
        <end position="199"/>
    </location>
</feature>
<dbReference type="Proteomes" id="UP000236311">
    <property type="component" value="Unassembled WGS sequence"/>
</dbReference>
<accession>A0A2K4ZKW0</accession>
<dbReference type="GO" id="GO:0016787">
    <property type="term" value="F:hydrolase activity"/>
    <property type="evidence" value="ECO:0007669"/>
    <property type="project" value="InterPro"/>
</dbReference>
<dbReference type="InterPro" id="IPR042047">
    <property type="entry name" value="SleB_dom1"/>
</dbReference>
<dbReference type="Gene3D" id="1.10.10.2520">
    <property type="entry name" value="Cell wall hydrolase SleB, domain 1"/>
    <property type="match status" value="1"/>
</dbReference>
<evidence type="ECO:0000313" key="5">
    <source>
        <dbReference type="Proteomes" id="UP000236311"/>
    </source>
</evidence>
<dbReference type="AlphaFoldDB" id="A0A2K4ZKW0"/>
<keyword evidence="5" id="KW-1185">Reference proteome</keyword>
<evidence type="ECO:0000259" key="3">
    <source>
        <dbReference type="Pfam" id="PF07486"/>
    </source>
</evidence>
<gene>
    <name evidence="4" type="primary">sleB_6</name>
    <name evidence="4" type="ORF">AMURIS_03819</name>
</gene>
<organism evidence="4 5">
    <name type="scientific">Acetatifactor muris</name>
    <dbReference type="NCBI Taxonomy" id="879566"/>
    <lineage>
        <taxon>Bacteria</taxon>
        <taxon>Bacillati</taxon>
        <taxon>Bacillota</taxon>
        <taxon>Clostridia</taxon>
        <taxon>Lachnospirales</taxon>
        <taxon>Lachnospiraceae</taxon>
        <taxon>Acetatifactor</taxon>
    </lineage>
</organism>
<evidence type="ECO:0000313" key="4">
    <source>
        <dbReference type="EMBL" id="SOY31085.1"/>
    </source>
</evidence>
<feature type="signal peptide" evidence="2">
    <location>
        <begin position="1"/>
        <end position="22"/>
    </location>
</feature>
<keyword evidence="2" id="KW-0732">Signal</keyword>
<evidence type="ECO:0000256" key="2">
    <source>
        <dbReference type="SAM" id="SignalP"/>
    </source>
</evidence>
<dbReference type="InterPro" id="IPR011105">
    <property type="entry name" value="Cell_wall_hydrolase_SleB"/>
</dbReference>
<sequence>MKAKVVVSLGAVVGLVVLSAAAFISTAGTDGASPAVGQRADMQAAICQEEPGIKEKERRLSVETVSLPEPAEEPPQTESESRSSEDSYLLAKIAMAEAESEDTEGKALVMLVVLNRVKAGGFPDSVEEVIYQERQFSPVASGRFDRVEPDADCWQALSLIEVDGWDESMGATYFESESESTWHEENLEFLFQHGNHYFYTDKEGGK</sequence>
<dbReference type="RefSeq" id="WP_242982535.1">
    <property type="nucleotide sequence ID" value="NZ_JANJZD010000024.1"/>
</dbReference>
<feature type="chain" id="PRO_5039215269" evidence="2">
    <location>
        <begin position="23"/>
        <end position="206"/>
    </location>
</feature>
<evidence type="ECO:0000256" key="1">
    <source>
        <dbReference type="SAM" id="MobiDB-lite"/>
    </source>
</evidence>
<dbReference type="EMBL" id="OFSM01000021">
    <property type="protein sequence ID" value="SOY31085.1"/>
    <property type="molecule type" value="Genomic_DNA"/>
</dbReference>
<feature type="region of interest" description="Disordered" evidence="1">
    <location>
        <begin position="64"/>
        <end position="85"/>
    </location>
</feature>
<reference evidence="4 5" key="1">
    <citation type="submission" date="2018-01" db="EMBL/GenBank/DDBJ databases">
        <authorList>
            <person name="Gaut B.S."/>
            <person name="Morton B.R."/>
            <person name="Clegg M.T."/>
            <person name="Duvall M.R."/>
        </authorList>
    </citation>
    <scope>NUCLEOTIDE SEQUENCE [LARGE SCALE GENOMIC DNA]</scope>
    <source>
        <strain evidence="4">GP69</strain>
    </source>
</reference>
<protein>
    <submittedName>
        <fullName evidence="4">Spore cortex-lytic enzyme</fullName>
    </submittedName>
</protein>
<dbReference type="Pfam" id="PF07486">
    <property type="entry name" value="Hydrolase_2"/>
    <property type="match status" value="1"/>
</dbReference>
<name>A0A2K4ZKW0_9FIRM</name>
<proteinExistence type="predicted"/>